<name>A0ABY8QPN8_9RHOB</name>
<dbReference type="Pfam" id="PF20603">
    <property type="entry name" value="Bact_hydrolase"/>
    <property type="match status" value="1"/>
</dbReference>
<proteinExistence type="predicted"/>
<dbReference type="InterPro" id="IPR046766">
    <property type="entry name" value="Bact_hydrolase"/>
</dbReference>
<geneLocation type="plasmid" evidence="1 2">
    <name>unnamed2</name>
</geneLocation>
<dbReference type="RefSeq" id="WP_282302646.1">
    <property type="nucleotide sequence ID" value="NZ_CP124618.1"/>
</dbReference>
<sequence>MQTLETNALPRFDTSVNTTGCCAKFNPVGWDNRMLHFRDKPFVRALTKSALHVPLNMGRVFTRVLRHLEDGGACDPEQMIVLSRDLTAWEAEHLFAVTRKVDGEDMTTLTGDFITRVFEGPYHKAKDWVHDMQVTARAIGRQPGAVYMFYTTCPRCAKVYGQNYVVGLVQV</sequence>
<organism evidence="1 2">
    <name type="scientific">Tropicibacter oceani</name>
    <dbReference type="NCBI Taxonomy" id="3058420"/>
    <lineage>
        <taxon>Bacteria</taxon>
        <taxon>Pseudomonadati</taxon>
        <taxon>Pseudomonadota</taxon>
        <taxon>Alphaproteobacteria</taxon>
        <taxon>Rhodobacterales</taxon>
        <taxon>Roseobacteraceae</taxon>
        <taxon>Tropicibacter</taxon>
    </lineage>
</organism>
<accession>A0ABY8QPN8</accession>
<evidence type="ECO:0000313" key="1">
    <source>
        <dbReference type="EMBL" id="WGW06023.1"/>
    </source>
</evidence>
<dbReference type="EMBL" id="CP124618">
    <property type="protein sequence ID" value="WGW06023.1"/>
    <property type="molecule type" value="Genomic_DNA"/>
</dbReference>
<reference evidence="1 2" key="1">
    <citation type="submission" date="2023-05" db="EMBL/GenBank/DDBJ databases">
        <title>YMD87, complete Genome.</title>
        <authorList>
            <person name="Zhang J."/>
            <person name="Xu X."/>
        </authorList>
    </citation>
    <scope>NUCLEOTIDE SEQUENCE [LARGE SCALE GENOMIC DNA]</scope>
    <source>
        <strain evidence="1 2">YMD87</strain>
        <plasmid evidence="1 2">unnamed2</plasmid>
    </source>
</reference>
<dbReference type="Proteomes" id="UP001241605">
    <property type="component" value="Plasmid unnamed2"/>
</dbReference>
<protein>
    <submittedName>
        <fullName evidence="1">Uncharacterized protein</fullName>
    </submittedName>
</protein>
<gene>
    <name evidence="1" type="ORF">QF118_19435</name>
</gene>
<keyword evidence="1" id="KW-0614">Plasmid</keyword>
<evidence type="ECO:0000313" key="2">
    <source>
        <dbReference type="Proteomes" id="UP001241605"/>
    </source>
</evidence>
<keyword evidence="2" id="KW-1185">Reference proteome</keyword>